<dbReference type="Gene3D" id="2.60.120.260">
    <property type="entry name" value="Galactose-binding domain-like"/>
    <property type="match status" value="1"/>
</dbReference>
<keyword evidence="4" id="KW-1185">Reference proteome</keyword>
<reference evidence="4" key="1">
    <citation type="submission" date="2017-04" db="EMBL/GenBank/DDBJ databases">
        <title>Comparative genomics and description of representatives of a novel lineage of planctomycetes thriving in anoxic sediments.</title>
        <authorList>
            <person name="Spring S."/>
            <person name="Bunk B."/>
            <person name="Sproer C."/>
        </authorList>
    </citation>
    <scope>NUCLEOTIDE SEQUENCE [LARGE SCALE GENOMIC DNA]</scope>
    <source>
        <strain evidence="4">ST-PulAB-D4</strain>
    </source>
</reference>
<dbReference type="Pfam" id="PF07589">
    <property type="entry name" value="PEP-CTERM"/>
    <property type="match status" value="1"/>
</dbReference>
<feature type="domain" description="Ice-binding protein C-terminal" evidence="2">
    <location>
        <begin position="181"/>
        <end position="200"/>
    </location>
</feature>
<keyword evidence="1" id="KW-0732">Signal</keyword>
<dbReference type="RefSeq" id="WP_085754506.1">
    <property type="nucleotide sequence ID" value="NZ_CP021023.1"/>
</dbReference>
<dbReference type="KEGG" id="pbp:STSP1_00142"/>
<evidence type="ECO:0000313" key="4">
    <source>
        <dbReference type="Proteomes" id="UP000193334"/>
    </source>
</evidence>
<dbReference type="InterPro" id="IPR008979">
    <property type="entry name" value="Galactose-bd-like_sf"/>
</dbReference>
<dbReference type="InterPro" id="IPR013424">
    <property type="entry name" value="Ice-binding_C"/>
</dbReference>
<evidence type="ECO:0000259" key="2">
    <source>
        <dbReference type="Pfam" id="PF07589"/>
    </source>
</evidence>
<dbReference type="AlphaFoldDB" id="A0A1W6LJ16"/>
<evidence type="ECO:0000256" key="1">
    <source>
        <dbReference type="SAM" id="SignalP"/>
    </source>
</evidence>
<organism evidence="3 4">
    <name type="scientific">Sedimentisphaera salicampi</name>
    <dbReference type="NCBI Taxonomy" id="1941349"/>
    <lineage>
        <taxon>Bacteria</taxon>
        <taxon>Pseudomonadati</taxon>
        <taxon>Planctomycetota</taxon>
        <taxon>Phycisphaerae</taxon>
        <taxon>Sedimentisphaerales</taxon>
        <taxon>Sedimentisphaeraceae</taxon>
        <taxon>Sedimentisphaera</taxon>
    </lineage>
</organism>
<feature type="chain" id="PRO_5012077259" description="Ice-binding protein C-terminal domain-containing protein" evidence="1">
    <location>
        <begin position="21"/>
        <end position="202"/>
    </location>
</feature>
<evidence type="ECO:0000313" key="3">
    <source>
        <dbReference type="EMBL" id="ARN55777.1"/>
    </source>
</evidence>
<dbReference type="STRING" id="1941349.STSP1_00142"/>
<feature type="signal peptide" evidence="1">
    <location>
        <begin position="1"/>
        <end position="20"/>
    </location>
</feature>
<name>A0A1W6LJ16_9BACT</name>
<dbReference type="EMBL" id="CP021023">
    <property type="protein sequence ID" value="ARN55777.1"/>
    <property type="molecule type" value="Genomic_DNA"/>
</dbReference>
<dbReference type="SUPFAM" id="SSF49785">
    <property type="entry name" value="Galactose-binding domain-like"/>
    <property type="match status" value="1"/>
</dbReference>
<sequence length="202" mass="21746" precursor="true">MKIKILTLAVLFGCVCVGFAAFNMIPENPDFEDGNVGDFPTGWFQNGTVITSDNGPSEPGSKSAFMAGGSETYGLRSKGFEVTSGETYTLTFDYKTANSTSGNPQLRFIFIENATIDTNGNVSGDFIGESQSTLTVTNNEWDTFSITASDTGTQLASYLRFTKNTFGSFDGEVWIDNVSVVPEPATMALIGIGGLFIRRKKV</sequence>
<protein>
    <recommendedName>
        <fullName evidence="2">Ice-binding protein C-terminal domain-containing protein</fullName>
    </recommendedName>
</protein>
<dbReference type="Proteomes" id="UP000193334">
    <property type="component" value="Chromosome"/>
</dbReference>
<accession>A0A1W6LJ16</accession>
<proteinExistence type="predicted"/>
<dbReference type="NCBIfam" id="TIGR02595">
    <property type="entry name" value="PEP_CTERM"/>
    <property type="match status" value="1"/>
</dbReference>
<gene>
    <name evidence="3" type="ORF">STSP1_00142</name>
</gene>